<evidence type="ECO:0000256" key="11">
    <source>
        <dbReference type="ARBA" id="ARBA00041069"/>
    </source>
</evidence>
<comment type="caution">
    <text evidence="17">The sequence shown here is derived from an EMBL/GenBank/DDBJ whole genome shotgun (WGS) entry which is preliminary data.</text>
</comment>
<comment type="subcellular location">
    <subcellularLocation>
        <location evidence="2">Secreted</location>
    </subcellularLocation>
</comment>
<evidence type="ECO:0000259" key="15">
    <source>
        <dbReference type="Pfam" id="PF17786"/>
    </source>
</evidence>
<dbReference type="Gene3D" id="3.20.20.80">
    <property type="entry name" value="Glycosidases"/>
    <property type="match status" value="1"/>
</dbReference>
<dbReference type="EMBL" id="JARKIE010000021">
    <property type="protein sequence ID" value="KAJ7700040.1"/>
    <property type="molecule type" value="Genomic_DNA"/>
</dbReference>
<evidence type="ECO:0000256" key="7">
    <source>
        <dbReference type="ARBA" id="ARBA00022801"/>
    </source>
</evidence>
<accession>A0AAD7DVL2</accession>
<dbReference type="SUPFAM" id="SSF49303">
    <property type="entry name" value="beta-Galactosidase/glucuronidase domain"/>
    <property type="match status" value="2"/>
</dbReference>
<name>A0AAD7DVL2_MYCRO</name>
<dbReference type="InterPro" id="IPR036156">
    <property type="entry name" value="Beta-gal/glucu_dom_sf"/>
</dbReference>
<dbReference type="InterPro" id="IPR041447">
    <property type="entry name" value="Mannosidase_ig"/>
</dbReference>
<evidence type="ECO:0000256" key="5">
    <source>
        <dbReference type="ARBA" id="ARBA00012754"/>
    </source>
</evidence>
<evidence type="ECO:0000256" key="9">
    <source>
        <dbReference type="ARBA" id="ARBA00023295"/>
    </source>
</evidence>
<evidence type="ECO:0000256" key="3">
    <source>
        <dbReference type="ARBA" id="ARBA00004740"/>
    </source>
</evidence>
<comment type="catalytic activity">
    <reaction evidence="1">
        <text>Hydrolysis of terminal, non-reducing beta-D-mannose residues in beta-D-mannosides.</text>
        <dbReference type="EC" id="3.2.1.25"/>
    </reaction>
</comment>
<dbReference type="GO" id="GO:0006516">
    <property type="term" value="P:glycoprotein catabolic process"/>
    <property type="evidence" value="ECO:0007669"/>
    <property type="project" value="TreeGrafter"/>
</dbReference>
<dbReference type="Proteomes" id="UP001221757">
    <property type="component" value="Unassembled WGS sequence"/>
</dbReference>
<evidence type="ECO:0000256" key="1">
    <source>
        <dbReference type="ARBA" id="ARBA00000829"/>
    </source>
</evidence>
<keyword evidence="9" id="KW-0326">Glycosidase</keyword>
<evidence type="ECO:0000256" key="10">
    <source>
        <dbReference type="ARBA" id="ARBA00038429"/>
    </source>
</evidence>
<comment type="subunit">
    <text evidence="4">Homodimer.</text>
</comment>
<dbReference type="InterPro" id="IPR041625">
    <property type="entry name" value="Beta-mannosidase_Ig"/>
</dbReference>
<evidence type="ECO:0000256" key="8">
    <source>
        <dbReference type="ARBA" id="ARBA00023180"/>
    </source>
</evidence>
<keyword evidence="18" id="KW-1185">Reference proteome</keyword>
<dbReference type="PANTHER" id="PTHR43730:SF1">
    <property type="entry name" value="BETA-MANNOSIDASE"/>
    <property type="match status" value="1"/>
</dbReference>
<evidence type="ECO:0000313" key="18">
    <source>
        <dbReference type="Proteomes" id="UP001221757"/>
    </source>
</evidence>
<keyword evidence="8" id="KW-0325">Glycoprotein</keyword>
<dbReference type="GO" id="GO:0004567">
    <property type="term" value="F:beta-mannosidase activity"/>
    <property type="evidence" value="ECO:0007669"/>
    <property type="project" value="UniProtKB-EC"/>
</dbReference>
<dbReference type="InterPro" id="IPR008979">
    <property type="entry name" value="Galactose-bd-like_sf"/>
</dbReference>
<feature type="domain" description="Beta-mannosidase-like galactose-binding" evidence="16">
    <location>
        <begin position="8"/>
        <end position="171"/>
    </location>
</feature>
<evidence type="ECO:0000256" key="6">
    <source>
        <dbReference type="ARBA" id="ARBA00022525"/>
    </source>
</evidence>
<evidence type="ECO:0000256" key="4">
    <source>
        <dbReference type="ARBA" id="ARBA00011738"/>
    </source>
</evidence>
<dbReference type="InterPro" id="IPR006102">
    <property type="entry name" value="Ig-like_GH2"/>
</dbReference>
<dbReference type="Pfam" id="PF17753">
    <property type="entry name" value="Ig_mannosidase"/>
    <property type="match status" value="1"/>
</dbReference>
<evidence type="ECO:0000259" key="13">
    <source>
        <dbReference type="Pfam" id="PF00703"/>
    </source>
</evidence>
<evidence type="ECO:0000256" key="12">
    <source>
        <dbReference type="ARBA" id="ARBA00041614"/>
    </source>
</evidence>
<dbReference type="Pfam" id="PF00703">
    <property type="entry name" value="Glyco_hydro_2"/>
    <property type="match status" value="1"/>
</dbReference>
<dbReference type="InterPro" id="IPR013783">
    <property type="entry name" value="Ig-like_fold"/>
</dbReference>
<sequence length="816" mass="93436">MNRLLQDWTFTQVGGGEGTKDGEWLKVSQFPTTVHVELLNLKRIPDPFIARNEWEVQWVGESQWAFKTEFNVSEAELGLNSDLVFEGIDTFASVTLNGTKILETYNQFLSYRVPAKHLKVGANELVLNFDSAYFKGRELEKKHGKLNLWNGDSSRLHVRKAQYNYGWDWGPWKPISLHCYENRITDLDVRAQVSETLEVNLTAKFSFEKQEGYASFVLKCPDGSEEVSASKMPTDKGSCEASFNFPSGKLQLWYPVNYGEQPLYTVEVEITDLEGNVLDSQTQQIGFRRVRIVQDKLIDQEGLTFLFEVNNIRIFCGGSNWIPADSFLTNVTTDRYRAWLQLLVDGNQNMIRVWGGGIYEADAFYSICDVLVWQDFMFGCGQYPAYESFLDSVQAEAEQNVKRLRHHPSVVIFDYQIAESLELELDYSDDKSDYRLTNFPARHIYERLLPAVVEELSDIFYHRGSPYSGQGKLTTDKAYGDLHQWNEPWHKWDTLAGRFVSEFGMEGYPNIRTVDYWLDGDTSERYPQSKINNNHNKADGFERRLELYLVENFKHSFEMERYGWLFNPPETLAAAYRLWRRNWAGKGREYTAGALVWQINDCWPVTSWSIVDYFLRPKPAYFTIAREKAIFPNELSSAQFTIETVLEIWGTNSTLSDKKATLEVTCFDLHSDCWRDKWSEEIVLKANSSTELHKGILPGQPTRTKNSQTPKTIIVSARLLGDNNEVLARYSNWPEPFKFITFPPDTEVKATMSSDGQSVTLSANRPVKGVVLDAAGPDVKWSDQAIDLAPDDPQTVNAAGLDGRQVKLRYLGDGTA</sequence>
<feature type="domain" description="Mannosidase Ig/CBM-like" evidence="15">
    <location>
        <begin position="645"/>
        <end position="738"/>
    </location>
</feature>
<dbReference type="EC" id="3.2.1.25" evidence="5"/>
<evidence type="ECO:0000259" key="14">
    <source>
        <dbReference type="Pfam" id="PF17753"/>
    </source>
</evidence>
<gene>
    <name evidence="17" type="ORF">B0H17DRAFT_1048332</name>
</gene>
<protein>
    <recommendedName>
        <fullName evidence="11">Beta-mannosidase B</fullName>
        <ecNumber evidence="5">3.2.1.25</ecNumber>
    </recommendedName>
    <alternativeName>
        <fullName evidence="12">Mannanase B</fullName>
    </alternativeName>
</protein>
<comment type="pathway">
    <text evidence="3">Glycan metabolism; N-glycan degradation.</text>
</comment>
<dbReference type="AlphaFoldDB" id="A0AAD7DVL2"/>
<keyword evidence="6" id="KW-0964">Secreted</keyword>
<dbReference type="SUPFAM" id="SSF51445">
    <property type="entry name" value="(Trans)glycosidases"/>
    <property type="match status" value="1"/>
</dbReference>
<dbReference type="SUPFAM" id="SSF49785">
    <property type="entry name" value="Galactose-binding domain-like"/>
    <property type="match status" value="1"/>
</dbReference>
<proteinExistence type="inferred from homology"/>
<dbReference type="InterPro" id="IPR054593">
    <property type="entry name" value="Beta-mannosidase-like_N2"/>
</dbReference>
<evidence type="ECO:0000259" key="16">
    <source>
        <dbReference type="Pfam" id="PF22666"/>
    </source>
</evidence>
<dbReference type="GO" id="GO:0005576">
    <property type="term" value="C:extracellular region"/>
    <property type="evidence" value="ECO:0007669"/>
    <property type="project" value="UniProtKB-SubCell"/>
</dbReference>
<dbReference type="Gene3D" id="2.60.40.10">
    <property type="entry name" value="Immunoglobulins"/>
    <property type="match status" value="2"/>
</dbReference>
<evidence type="ECO:0000313" key="17">
    <source>
        <dbReference type="EMBL" id="KAJ7700040.1"/>
    </source>
</evidence>
<keyword evidence="7 17" id="KW-0378">Hydrolase</keyword>
<feature type="domain" description="Glycoside hydrolase family 2 immunoglobulin-like beta-sandwich" evidence="13">
    <location>
        <begin position="183"/>
        <end position="288"/>
    </location>
</feature>
<dbReference type="InterPro" id="IPR017853">
    <property type="entry name" value="GH"/>
</dbReference>
<dbReference type="PANTHER" id="PTHR43730">
    <property type="entry name" value="BETA-MANNOSIDASE"/>
    <property type="match status" value="1"/>
</dbReference>
<dbReference type="Gene3D" id="2.60.120.260">
    <property type="entry name" value="Galactose-binding domain-like"/>
    <property type="match status" value="1"/>
</dbReference>
<dbReference type="FunFam" id="3.20.20.80:FF:000050">
    <property type="entry name" value="Beta-mannosidase B"/>
    <property type="match status" value="1"/>
</dbReference>
<dbReference type="InterPro" id="IPR050887">
    <property type="entry name" value="Beta-mannosidase_GH2"/>
</dbReference>
<reference evidence="17" key="1">
    <citation type="submission" date="2023-03" db="EMBL/GenBank/DDBJ databases">
        <title>Massive genome expansion in bonnet fungi (Mycena s.s.) driven by repeated elements and novel gene families across ecological guilds.</title>
        <authorList>
            <consortium name="Lawrence Berkeley National Laboratory"/>
            <person name="Harder C.B."/>
            <person name="Miyauchi S."/>
            <person name="Viragh M."/>
            <person name="Kuo A."/>
            <person name="Thoen E."/>
            <person name="Andreopoulos B."/>
            <person name="Lu D."/>
            <person name="Skrede I."/>
            <person name="Drula E."/>
            <person name="Henrissat B."/>
            <person name="Morin E."/>
            <person name="Kohler A."/>
            <person name="Barry K."/>
            <person name="LaButti K."/>
            <person name="Morin E."/>
            <person name="Salamov A."/>
            <person name="Lipzen A."/>
            <person name="Mereny Z."/>
            <person name="Hegedus B."/>
            <person name="Baldrian P."/>
            <person name="Stursova M."/>
            <person name="Weitz H."/>
            <person name="Taylor A."/>
            <person name="Grigoriev I.V."/>
            <person name="Nagy L.G."/>
            <person name="Martin F."/>
            <person name="Kauserud H."/>
        </authorList>
    </citation>
    <scope>NUCLEOTIDE SEQUENCE</scope>
    <source>
        <strain evidence="17">CBHHK067</strain>
    </source>
</reference>
<organism evidence="17 18">
    <name type="scientific">Mycena rosella</name>
    <name type="common">Pink bonnet</name>
    <name type="synonym">Agaricus rosellus</name>
    <dbReference type="NCBI Taxonomy" id="1033263"/>
    <lineage>
        <taxon>Eukaryota</taxon>
        <taxon>Fungi</taxon>
        <taxon>Dikarya</taxon>
        <taxon>Basidiomycota</taxon>
        <taxon>Agaricomycotina</taxon>
        <taxon>Agaricomycetes</taxon>
        <taxon>Agaricomycetidae</taxon>
        <taxon>Agaricales</taxon>
        <taxon>Marasmiineae</taxon>
        <taxon>Mycenaceae</taxon>
        <taxon>Mycena</taxon>
    </lineage>
</organism>
<evidence type="ECO:0000256" key="2">
    <source>
        <dbReference type="ARBA" id="ARBA00004613"/>
    </source>
</evidence>
<feature type="domain" description="Beta-mannosidase Ig-fold" evidence="14">
    <location>
        <begin position="744"/>
        <end position="797"/>
    </location>
</feature>
<dbReference type="Pfam" id="PF22666">
    <property type="entry name" value="Glyco_hydro_2_N2"/>
    <property type="match status" value="1"/>
</dbReference>
<dbReference type="Pfam" id="PF17786">
    <property type="entry name" value="Mannosidase_ig"/>
    <property type="match status" value="1"/>
</dbReference>
<dbReference type="GO" id="GO:0005975">
    <property type="term" value="P:carbohydrate metabolic process"/>
    <property type="evidence" value="ECO:0007669"/>
    <property type="project" value="InterPro"/>
</dbReference>
<comment type="similarity">
    <text evidence="10">Belongs to the glycosyl hydrolase 2 family. Beta-mannosidase B subfamily.</text>
</comment>